<accession>A0ABM1C3E6</accession>
<dbReference type="RefSeq" id="XP_013793476.1">
    <property type="nucleotide sequence ID" value="XM_013938022.1"/>
</dbReference>
<feature type="compositionally biased region" description="Pro residues" evidence="1">
    <location>
        <begin position="112"/>
        <end position="123"/>
    </location>
</feature>
<keyword evidence="2" id="KW-1185">Reference proteome</keyword>
<evidence type="ECO:0000313" key="3">
    <source>
        <dbReference type="RefSeq" id="XP_013793476.1"/>
    </source>
</evidence>
<protein>
    <submittedName>
        <fullName evidence="3">Formin-like protein 14</fullName>
    </submittedName>
</protein>
<dbReference type="Proteomes" id="UP000694941">
    <property type="component" value="Unplaced"/>
</dbReference>
<evidence type="ECO:0000313" key="2">
    <source>
        <dbReference type="Proteomes" id="UP000694941"/>
    </source>
</evidence>
<name>A0ABM1C3E6_LIMPO</name>
<organism evidence="2 3">
    <name type="scientific">Limulus polyphemus</name>
    <name type="common">Atlantic horseshoe crab</name>
    <dbReference type="NCBI Taxonomy" id="6850"/>
    <lineage>
        <taxon>Eukaryota</taxon>
        <taxon>Metazoa</taxon>
        <taxon>Ecdysozoa</taxon>
        <taxon>Arthropoda</taxon>
        <taxon>Chelicerata</taxon>
        <taxon>Merostomata</taxon>
        <taxon>Xiphosura</taxon>
        <taxon>Limulidae</taxon>
        <taxon>Limulus</taxon>
    </lineage>
</organism>
<feature type="compositionally biased region" description="Pro residues" evidence="1">
    <location>
        <begin position="163"/>
        <end position="175"/>
    </location>
</feature>
<feature type="region of interest" description="Disordered" evidence="1">
    <location>
        <begin position="1"/>
        <end position="232"/>
    </location>
</feature>
<evidence type="ECO:0000256" key="1">
    <source>
        <dbReference type="SAM" id="MobiDB-lite"/>
    </source>
</evidence>
<proteinExistence type="predicted"/>
<feature type="non-terminal residue" evidence="3">
    <location>
        <position position="364"/>
    </location>
</feature>
<feature type="compositionally biased region" description="Polar residues" evidence="1">
    <location>
        <begin position="1"/>
        <end position="13"/>
    </location>
</feature>
<feature type="compositionally biased region" description="Low complexity" evidence="1">
    <location>
        <begin position="66"/>
        <end position="83"/>
    </location>
</feature>
<feature type="non-terminal residue" evidence="3">
    <location>
        <position position="1"/>
    </location>
</feature>
<sequence length="364" mass="39266">IKTTNGSQQSSPDKPTIPVGLSGLFAQGMPKLRPTGVRPQTTNGFINRGPLIPPKTIINSPPTTQPPEISQSHSSPPSPKSSSWRNVDNNCPKVLEQNKKVLQNNGFSSSRGPPPAPPSPSQKPVPRTLDQRHSRTGPPVPNKPPGLMRSASMTSLGPKGSRKPPPLVKPPPPPKSSSLIQNYKPPHKPGNVPRRQSFDASDVQTASSPSVQYTSSTLKPPQTLPTKLSQRTPNTVEEISYHITLKPKANLSLSPSQPVLPVRNVSLLQTNNVWPSSSPPPPPVRCHPPPPHCVTTLSQLKVPLSPHPSETLLPPPPPARHSSVTVSQPTVVSFEAKFIDKFHCQKELPPPCSFKNITKSYPSK</sequence>
<feature type="compositionally biased region" description="Polar residues" evidence="1">
    <location>
        <begin position="198"/>
        <end position="232"/>
    </location>
</feature>
<gene>
    <name evidence="3" type="primary">LOC106477461</name>
</gene>
<reference evidence="3" key="1">
    <citation type="submission" date="2025-08" db="UniProtKB">
        <authorList>
            <consortium name="RefSeq"/>
        </authorList>
    </citation>
    <scope>IDENTIFICATION</scope>
    <source>
        <tissue evidence="3">Muscle</tissue>
    </source>
</reference>
<dbReference type="GeneID" id="106477461"/>